<organism evidence="5 6">
    <name type="scientific">Ajellomyces capsulatus (strain H143)</name>
    <name type="common">Darling's disease fungus</name>
    <name type="synonym">Histoplasma capsulatum</name>
    <dbReference type="NCBI Taxonomy" id="544712"/>
    <lineage>
        <taxon>Eukaryota</taxon>
        <taxon>Fungi</taxon>
        <taxon>Dikarya</taxon>
        <taxon>Ascomycota</taxon>
        <taxon>Pezizomycotina</taxon>
        <taxon>Eurotiomycetes</taxon>
        <taxon>Eurotiomycetidae</taxon>
        <taxon>Onygenales</taxon>
        <taxon>Ajellomycetaceae</taxon>
        <taxon>Histoplasma</taxon>
    </lineage>
</organism>
<feature type="compositionally biased region" description="Polar residues" evidence="3">
    <location>
        <begin position="971"/>
        <end position="980"/>
    </location>
</feature>
<feature type="compositionally biased region" description="Polar residues" evidence="3">
    <location>
        <begin position="800"/>
        <end position="814"/>
    </location>
</feature>
<dbReference type="EMBL" id="GG692420">
    <property type="protein sequence ID" value="EER44246.1"/>
    <property type="molecule type" value="Genomic_DNA"/>
</dbReference>
<feature type="compositionally biased region" description="Polar residues" evidence="3">
    <location>
        <begin position="399"/>
        <end position="409"/>
    </location>
</feature>
<dbReference type="Gene3D" id="3.30.70.330">
    <property type="match status" value="1"/>
</dbReference>
<dbReference type="InterPro" id="IPR052462">
    <property type="entry name" value="SLIRP/GR-RBP-like"/>
</dbReference>
<evidence type="ECO:0000256" key="3">
    <source>
        <dbReference type="SAM" id="MobiDB-lite"/>
    </source>
</evidence>
<dbReference type="VEuPathDB" id="FungiDB:HCDG_02276"/>
<dbReference type="Proteomes" id="UP000002624">
    <property type="component" value="Unassembled WGS sequence"/>
</dbReference>
<keyword evidence="1 2" id="KW-0694">RNA-binding</keyword>
<feature type="region of interest" description="Disordered" evidence="3">
    <location>
        <begin position="233"/>
        <end position="323"/>
    </location>
</feature>
<proteinExistence type="predicted"/>
<dbReference type="InterPro" id="IPR000504">
    <property type="entry name" value="RRM_dom"/>
</dbReference>
<dbReference type="OMA" id="PDGGRQM"/>
<feature type="compositionally biased region" description="Polar residues" evidence="3">
    <location>
        <begin position="586"/>
        <end position="605"/>
    </location>
</feature>
<dbReference type="eggNOG" id="ENOG502QQEE">
    <property type="taxonomic scope" value="Eukaryota"/>
</dbReference>
<dbReference type="PANTHER" id="PTHR48027">
    <property type="entry name" value="HETEROGENEOUS NUCLEAR RIBONUCLEOPROTEIN 87F-RELATED"/>
    <property type="match status" value="1"/>
</dbReference>
<feature type="compositionally biased region" description="Low complexity" evidence="3">
    <location>
        <begin position="555"/>
        <end position="568"/>
    </location>
</feature>
<protein>
    <submittedName>
        <fullName evidence="5">RNA binding domain-containing protein</fullName>
    </submittedName>
</protein>
<feature type="region of interest" description="Disordered" evidence="3">
    <location>
        <begin position="791"/>
        <end position="814"/>
    </location>
</feature>
<dbReference type="HOGENOM" id="CLU_013857_0_0_1"/>
<feature type="region of interest" description="Disordered" evidence="3">
    <location>
        <begin position="533"/>
        <end position="605"/>
    </location>
</feature>
<dbReference type="PROSITE" id="PS50102">
    <property type="entry name" value="RRM"/>
    <property type="match status" value="1"/>
</dbReference>
<feature type="compositionally biased region" description="Basic and acidic residues" evidence="3">
    <location>
        <begin position="919"/>
        <end position="930"/>
    </location>
</feature>
<reference evidence="6" key="1">
    <citation type="submission" date="2009-05" db="EMBL/GenBank/DDBJ databases">
        <title>The genome sequence of Ajellomyces capsulatus strain H143.</title>
        <authorList>
            <person name="Champion M."/>
            <person name="Cuomo C.A."/>
            <person name="Ma L.-J."/>
            <person name="Henn M.R."/>
            <person name="Sil A."/>
            <person name="Goldman B."/>
            <person name="Young S.K."/>
            <person name="Kodira C.D."/>
            <person name="Zeng Q."/>
            <person name="Koehrsen M."/>
            <person name="Alvarado L."/>
            <person name="Berlin A.M."/>
            <person name="Borenstein D."/>
            <person name="Chen Z."/>
            <person name="Engels R."/>
            <person name="Freedman E."/>
            <person name="Gellesch M."/>
            <person name="Goldberg J."/>
            <person name="Griggs A."/>
            <person name="Gujja S."/>
            <person name="Heiman D.I."/>
            <person name="Hepburn T.A."/>
            <person name="Howarth C."/>
            <person name="Jen D."/>
            <person name="Larson L."/>
            <person name="Lewis B."/>
            <person name="Mehta T."/>
            <person name="Park D."/>
            <person name="Pearson M."/>
            <person name="Roberts A."/>
            <person name="Saif S."/>
            <person name="Shea T.D."/>
            <person name="Shenoy N."/>
            <person name="Sisk P."/>
            <person name="Stolte C."/>
            <person name="Sykes S."/>
            <person name="Walk T."/>
            <person name="White J."/>
            <person name="Yandava C."/>
            <person name="Klein B."/>
            <person name="McEwen J.G."/>
            <person name="Puccia R."/>
            <person name="Goldman G.H."/>
            <person name="Felipe M.S."/>
            <person name="Nino-Vega G."/>
            <person name="San-Blas G."/>
            <person name="Taylor J.W."/>
            <person name="Mendoza L."/>
            <person name="Galagan J.E."/>
            <person name="Nusbaum C."/>
            <person name="Birren B.W."/>
        </authorList>
    </citation>
    <scope>NUCLEOTIDE SEQUENCE [LARGE SCALE GENOMIC DNA]</scope>
    <source>
        <strain evidence="6">H143</strain>
    </source>
</reference>
<accession>C6H775</accession>
<dbReference type="InterPro" id="IPR012677">
    <property type="entry name" value="Nucleotide-bd_a/b_plait_sf"/>
</dbReference>
<feature type="region of interest" description="Disordered" evidence="3">
    <location>
        <begin position="89"/>
        <end position="122"/>
    </location>
</feature>
<dbReference type="STRING" id="544712.C6H775"/>
<feature type="domain" description="RRM" evidence="4">
    <location>
        <begin position="611"/>
        <end position="689"/>
    </location>
</feature>
<dbReference type="CDD" id="cd00590">
    <property type="entry name" value="RRM_SF"/>
    <property type="match status" value="1"/>
</dbReference>
<dbReference type="SUPFAM" id="SSF54928">
    <property type="entry name" value="RNA-binding domain, RBD"/>
    <property type="match status" value="1"/>
</dbReference>
<evidence type="ECO:0000313" key="5">
    <source>
        <dbReference type="EMBL" id="EER44246.1"/>
    </source>
</evidence>
<gene>
    <name evidence="5" type="ORF">HCDG_02276</name>
</gene>
<dbReference type="SMART" id="SM00360">
    <property type="entry name" value="RRM"/>
    <property type="match status" value="1"/>
</dbReference>
<evidence type="ECO:0000256" key="2">
    <source>
        <dbReference type="PROSITE-ProRule" id="PRU00176"/>
    </source>
</evidence>
<feature type="compositionally biased region" description="Polar residues" evidence="3">
    <location>
        <begin position="264"/>
        <end position="282"/>
    </location>
</feature>
<dbReference type="Pfam" id="PF00076">
    <property type="entry name" value="RRM_1"/>
    <property type="match status" value="1"/>
</dbReference>
<dbReference type="AlphaFoldDB" id="C6H775"/>
<feature type="compositionally biased region" description="Polar residues" evidence="3">
    <location>
        <begin position="879"/>
        <end position="892"/>
    </location>
</feature>
<dbReference type="GO" id="GO:0003723">
    <property type="term" value="F:RNA binding"/>
    <property type="evidence" value="ECO:0007669"/>
    <property type="project" value="UniProtKB-UniRule"/>
</dbReference>
<sequence>MLKPFRIRDLLIPTDEEELDHPGCPPQDGQDGPKPIPRSHPDGELVMAYKQPNNGDDGKFCPYSTYDLQSIPSTDADGRTAKKGIDILIPGKPPSDRNDMSSNLRRNKWTNATVTPSPATDRHGIVRVSAEEYDETIAAHPQSKLTYMDEDDGDTITVCSAFELTERLDEPATSAFVYQSAVSSYDQGHEGPMHIFDVNRTKSVLDIWRSFEKRTAMENRRLDASVSAHHEATAAKAVDGNSDVRPEPVCKISSSNYPRDHRLQSQNSPPTPQTTWHQNENASIPPVSSLGGDEPSEPRASTDVKPSQETTFRHRHARGSTSDTQIFIPSVSLPAINPWASVGTWPSGFESNGLTQREPESRESPIEDNVPLLASFEAELSKIMKEKPVDSPTIEAREQNTTQTTSQCPPASHPVPKPAEVFAQTMQTLLTSVRHLTSELRAKLPEVERRLSNAHQTIPSTVETTLFNTLSAIGSHVQNLANAMQATATSSRAAADMSREADLLATDQIVNGLRTLARDIRQMGRTLFASFDATSGNVGSQDRQSGELPLGNADTLSQSNQLSTSLSNVCLDNSHPSDPSPEVPTSPASTESVRQTAFPQETPLADSNSNTTLFIGNLHDAVTEQDVEAAFAEKGFLGKVNLPHDFSTGKHAGFGFVDFPCFFAASGALHALNGGQLHGQVINLEFNHGIGIINDSAIQQPPTRAVRVSETHRHRNISRPLPDIPKSPRLSVYDLTRTSALDDARNSGTASAGIRRAKSLGTLRRPVVHDPPCHRAATMDYIREQIDQERSNVEVGGSPYHSSTNSEQKTPKTSYSAVAVGNNVLADQLDPEPEFSARYPSLVPETYNHDGNQSHQRPRQSQDVSRSLSLESQMARFPTVSQLESRTSTMQRPQPRDKRSPSRSPIATAGSPLPETLASDDHARNLRDLRPQPPPAEGRGIPGSWPPELYSTQLMRPRASSPTRPSELRRSNTIASNSAARLSGPFFPFTERHQRNGHSSLRRSATERQNRRPPRVAFSRHLHALEDRAPILNPHLTPGQSADAISNIPGSFPVETIPPVPPKSIHQSAERQPEMQEQSRPTNDIDRCIAHLGLLGYGYDPSLPSHNLHIYAEASNGNLEDAIEMIEEERKAYEQRTVFR</sequence>
<feature type="compositionally biased region" description="Polar residues" evidence="3">
    <location>
        <begin position="100"/>
        <end position="118"/>
    </location>
</feature>
<feature type="compositionally biased region" description="Polar residues" evidence="3">
    <location>
        <begin position="533"/>
        <end position="543"/>
    </location>
</feature>
<evidence type="ECO:0000256" key="1">
    <source>
        <dbReference type="ARBA" id="ARBA00022884"/>
    </source>
</evidence>
<evidence type="ECO:0000313" key="6">
    <source>
        <dbReference type="Proteomes" id="UP000002624"/>
    </source>
</evidence>
<name>C6H775_AJECH</name>
<feature type="region of interest" description="Disordered" evidence="3">
    <location>
        <begin position="388"/>
        <end position="415"/>
    </location>
</feature>
<feature type="region of interest" description="Disordered" evidence="3">
    <location>
        <begin position="1057"/>
        <end position="1081"/>
    </location>
</feature>
<feature type="region of interest" description="Disordered" evidence="3">
    <location>
        <begin position="842"/>
        <end position="1015"/>
    </location>
</feature>
<dbReference type="InterPro" id="IPR035979">
    <property type="entry name" value="RBD_domain_sf"/>
</dbReference>
<feature type="compositionally biased region" description="Polar residues" evidence="3">
    <location>
        <begin position="950"/>
        <end position="964"/>
    </location>
</feature>
<feature type="region of interest" description="Disordered" evidence="3">
    <location>
        <begin position="1"/>
        <end position="44"/>
    </location>
</feature>
<feature type="compositionally biased region" description="Polar residues" evidence="3">
    <location>
        <begin position="849"/>
        <end position="872"/>
    </location>
</feature>
<evidence type="ECO:0000259" key="4">
    <source>
        <dbReference type="PROSITE" id="PS50102"/>
    </source>
</evidence>
<dbReference type="OrthoDB" id="193499at2759"/>